<dbReference type="InterPro" id="IPR029028">
    <property type="entry name" value="Alpha/beta_knot_MTases"/>
</dbReference>
<sequence>MGNHQRNWIWGRHAVMESLRAHQWLPDELHLAPEVLDSNILREATRRAQSSGITTHEETAESLTQLCHARDHQGLVARMPEFPYCSLDILDKHPDNSQKFALVLDRIHDPFNFGSILRSADLFGVSTVLIGEREQVGVTSHVARSSAGAVNFLKICRVPNLCEASQRLIDTNYQLIAATEKSSTPPSRIDFQRPTAIVIGNEGTGIDPDLLKLATATCTIPQSGHIDSLNAAVAAGILCYEVARQRTPSDP</sequence>
<dbReference type="SUPFAM" id="SSF75217">
    <property type="entry name" value="alpha/beta knot"/>
    <property type="match status" value="1"/>
</dbReference>
<dbReference type="Pfam" id="PF00588">
    <property type="entry name" value="SpoU_methylase"/>
    <property type="match status" value="1"/>
</dbReference>
<dbReference type="SUPFAM" id="SSF55315">
    <property type="entry name" value="L30e-like"/>
    <property type="match status" value="1"/>
</dbReference>
<dbReference type="GO" id="GO:0032259">
    <property type="term" value="P:methylation"/>
    <property type="evidence" value="ECO:0007669"/>
    <property type="project" value="UniProtKB-KW"/>
</dbReference>
<reference evidence="4 5" key="1">
    <citation type="submission" date="2019-02" db="EMBL/GenBank/DDBJ databases">
        <title>Deep-cultivation of Planctomycetes and their phenomic and genomic characterization uncovers novel biology.</title>
        <authorList>
            <person name="Wiegand S."/>
            <person name="Jogler M."/>
            <person name="Boedeker C."/>
            <person name="Pinto D."/>
            <person name="Vollmers J."/>
            <person name="Rivas-Marin E."/>
            <person name="Kohn T."/>
            <person name="Peeters S.H."/>
            <person name="Heuer A."/>
            <person name="Rast P."/>
            <person name="Oberbeckmann S."/>
            <person name="Bunk B."/>
            <person name="Jeske O."/>
            <person name="Meyerdierks A."/>
            <person name="Storesund J.E."/>
            <person name="Kallscheuer N."/>
            <person name="Luecker S."/>
            <person name="Lage O.M."/>
            <person name="Pohl T."/>
            <person name="Merkel B.J."/>
            <person name="Hornburger P."/>
            <person name="Mueller R.-W."/>
            <person name="Bruemmer F."/>
            <person name="Labrenz M."/>
            <person name="Spormann A.M."/>
            <person name="Op Den Camp H."/>
            <person name="Overmann J."/>
            <person name="Amann R."/>
            <person name="Jetten M.S.M."/>
            <person name="Mascher T."/>
            <person name="Medema M.H."/>
            <person name="Devos D.P."/>
            <person name="Kaster A.-K."/>
            <person name="Ovreas L."/>
            <person name="Rohde M."/>
            <person name="Galperin M.Y."/>
            <person name="Jogler C."/>
        </authorList>
    </citation>
    <scope>NUCLEOTIDE SEQUENCE [LARGE SCALE GENOMIC DNA]</scope>
    <source>
        <strain evidence="4 5">KOR42</strain>
    </source>
</reference>
<dbReference type="GO" id="GO:0005829">
    <property type="term" value="C:cytosol"/>
    <property type="evidence" value="ECO:0007669"/>
    <property type="project" value="TreeGrafter"/>
</dbReference>
<dbReference type="Pfam" id="PF08032">
    <property type="entry name" value="SpoU_sub_bind"/>
    <property type="match status" value="1"/>
</dbReference>
<dbReference type="PANTHER" id="PTHR46429:SF1">
    <property type="entry name" value="23S RRNA (GUANOSINE-2'-O-)-METHYLTRANSFERASE RLMB"/>
    <property type="match status" value="1"/>
</dbReference>
<dbReference type="SMART" id="SM00967">
    <property type="entry name" value="SpoU_sub_bind"/>
    <property type="match status" value="1"/>
</dbReference>
<dbReference type="GO" id="GO:0006396">
    <property type="term" value="P:RNA processing"/>
    <property type="evidence" value="ECO:0007669"/>
    <property type="project" value="InterPro"/>
</dbReference>
<dbReference type="PANTHER" id="PTHR46429">
    <property type="entry name" value="23S RRNA (GUANOSINE-2'-O-)-METHYLTRANSFERASE RLMB"/>
    <property type="match status" value="1"/>
</dbReference>
<comment type="caution">
    <text evidence="4">The sequence shown here is derived from an EMBL/GenBank/DDBJ whole genome shotgun (WGS) entry which is preliminary data.</text>
</comment>
<evidence type="ECO:0000259" key="3">
    <source>
        <dbReference type="SMART" id="SM00967"/>
    </source>
</evidence>
<dbReference type="Proteomes" id="UP000317243">
    <property type="component" value="Unassembled WGS sequence"/>
</dbReference>
<dbReference type="InterPro" id="IPR029064">
    <property type="entry name" value="Ribosomal_eL30-like_sf"/>
</dbReference>
<keyword evidence="1 4" id="KW-0489">Methyltransferase</keyword>
<keyword evidence="5" id="KW-1185">Reference proteome</keyword>
<dbReference type="GO" id="GO:0003723">
    <property type="term" value="F:RNA binding"/>
    <property type="evidence" value="ECO:0007669"/>
    <property type="project" value="InterPro"/>
</dbReference>
<dbReference type="EC" id="2.1.1.-" evidence="4"/>
<accession>A0A5C5X7A3</accession>
<name>A0A5C5X7A3_9PLAN</name>
<dbReference type="CDD" id="cd18103">
    <property type="entry name" value="SpoU-like_RlmB"/>
    <property type="match status" value="1"/>
</dbReference>
<dbReference type="EMBL" id="SIHI01000001">
    <property type="protein sequence ID" value="TWT58820.1"/>
    <property type="molecule type" value="Genomic_DNA"/>
</dbReference>
<dbReference type="OrthoDB" id="9794400at2"/>
<keyword evidence="2 4" id="KW-0808">Transferase</keyword>
<evidence type="ECO:0000313" key="4">
    <source>
        <dbReference type="EMBL" id="TWT58820.1"/>
    </source>
</evidence>
<dbReference type="InterPro" id="IPR001537">
    <property type="entry name" value="SpoU_MeTrfase"/>
</dbReference>
<dbReference type="Gene3D" id="3.30.1330.30">
    <property type="match status" value="1"/>
</dbReference>
<dbReference type="InterPro" id="IPR029026">
    <property type="entry name" value="tRNA_m1G_MTases_N"/>
</dbReference>
<dbReference type="Gene3D" id="3.40.1280.10">
    <property type="match status" value="1"/>
</dbReference>
<dbReference type="RefSeq" id="WP_146509479.1">
    <property type="nucleotide sequence ID" value="NZ_SIHI01000001.1"/>
</dbReference>
<gene>
    <name evidence="4" type="ORF">KOR42_22060</name>
</gene>
<dbReference type="AlphaFoldDB" id="A0A5C5X7A3"/>
<organism evidence="4 5">
    <name type="scientific">Thalassoglobus neptunius</name>
    <dbReference type="NCBI Taxonomy" id="1938619"/>
    <lineage>
        <taxon>Bacteria</taxon>
        <taxon>Pseudomonadati</taxon>
        <taxon>Planctomycetota</taxon>
        <taxon>Planctomycetia</taxon>
        <taxon>Planctomycetales</taxon>
        <taxon>Planctomycetaceae</taxon>
        <taxon>Thalassoglobus</taxon>
    </lineage>
</organism>
<evidence type="ECO:0000256" key="2">
    <source>
        <dbReference type="ARBA" id="ARBA00022679"/>
    </source>
</evidence>
<proteinExistence type="predicted"/>
<feature type="domain" description="RNA 2-O ribose methyltransferase substrate binding" evidence="3">
    <location>
        <begin position="8"/>
        <end position="85"/>
    </location>
</feature>
<dbReference type="InterPro" id="IPR013123">
    <property type="entry name" value="SpoU_subst-bd"/>
</dbReference>
<protein>
    <submittedName>
        <fullName evidence="4">Putative TrmH family tRNA/rRNA methyltransferase</fullName>
        <ecNumber evidence="4">2.1.1.-</ecNumber>
    </submittedName>
</protein>
<evidence type="ECO:0000256" key="1">
    <source>
        <dbReference type="ARBA" id="ARBA00022603"/>
    </source>
</evidence>
<dbReference type="GO" id="GO:0008173">
    <property type="term" value="F:RNA methyltransferase activity"/>
    <property type="evidence" value="ECO:0007669"/>
    <property type="project" value="InterPro"/>
</dbReference>
<evidence type="ECO:0000313" key="5">
    <source>
        <dbReference type="Proteomes" id="UP000317243"/>
    </source>
</evidence>
<dbReference type="InterPro" id="IPR004441">
    <property type="entry name" value="rRNA_MeTrfase_TrmH"/>
</dbReference>